<gene>
    <name evidence="2" type="ORF">SCHPADRAFT_471979</name>
</gene>
<sequence length="106" mass="11721">MCSILLLPLTWRTLPNRLTRLGTCVFSTHPHLVFLLASATCFPLLLADVLLYDIVTPIVLVLLPFRSVSVLLLLVIVLDVDVRSSAFLLLSFPLCLLCSSRCIINA</sequence>
<keyword evidence="1" id="KW-0472">Membrane</keyword>
<name>A0A0H2RHW4_9AGAM</name>
<keyword evidence="1" id="KW-1133">Transmembrane helix</keyword>
<proteinExistence type="predicted"/>
<organism evidence="2 3">
    <name type="scientific">Schizopora paradoxa</name>
    <dbReference type="NCBI Taxonomy" id="27342"/>
    <lineage>
        <taxon>Eukaryota</taxon>
        <taxon>Fungi</taxon>
        <taxon>Dikarya</taxon>
        <taxon>Basidiomycota</taxon>
        <taxon>Agaricomycotina</taxon>
        <taxon>Agaricomycetes</taxon>
        <taxon>Hymenochaetales</taxon>
        <taxon>Schizoporaceae</taxon>
        <taxon>Schizopora</taxon>
    </lineage>
</organism>
<feature type="transmembrane region" description="Helical" evidence="1">
    <location>
        <begin position="84"/>
        <end position="104"/>
    </location>
</feature>
<dbReference type="Proteomes" id="UP000053477">
    <property type="component" value="Unassembled WGS sequence"/>
</dbReference>
<protein>
    <submittedName>
        <fullName evidence="2">Uncharacterized protein</fullName>
    </submittedName>
</protein>
<reference evidence="2 3" key="1">
    <citation type="submission" date="2015-04" db="EMBL/GenBank/DDBJ databases">
        <title>Complete genome sequence of Schizopora paradoxa KUC8140, a cosmopolitan wood degrader in East Asia.</title>
        <authorList>
            <consortium name="DOE Joint Genome Institute"/>
            <person name="Min B."/>
            <person name="Park H."/>
            <person name="Jang Y."/>
            <person name="Kim J.-J."/>
            <person name="Kim K.H."/>
            <person name="Pangilinan J."/>
            <person name="Lipzen A."/>
            <person name="Riley R."/>
            <person name="Grigoriev I.V."/>
            <person name="Spatafora J.W."/>
            <person name="Choi I.-G."/>
        </authorList>
    </citation>
    <scope>NUCLEOTIDE SEQUENCE [LARGE SCALE GENOMIC DNA]</scope>
    <source>
        <strain evidence="2 3">KUC8140</strain>
    </source>
</reference>
<accession>A0A0H2RHW4</accession>
<dbReference type="EMBL" id="KQ086000">
    <property type="protein sequence ID" value="KLO11424.1"/>
    <property type="molecule type" value="Genomic_DNA"/>
</dbReference>
<keyword evidence="1" id="KW-0812">Transmembrane</keyword>
<dbReference type="InParanoid" id="A0A0H2RHW4"/>
<keyword evidence="3" id="KW-1185">Reference proteome</keyword>
<feature type="transmembrane region" description="Helical" evidence="1">
    <location>
        <begin position="31"/>
        <end position="51"/>
    </location>
</feature>
<evidence type="ECO:0000256" key="1">
    <source>
        <dbReference type="SAM" id="Phobius"/>
    </source>
</evidence>
<dbReference type="AlphaFoldDB" id="A0A0H2RHW4"/>
<feature type="transmembrane region" description="Helical" evidence="1">
    <location>
        <begin position="58"/>
        <end position="78"/>
    </location>
</feature>
<evidence type="ECO:0000313" key="2">
    <source>
        <dbReference type="EMBL" id="KLO11424.1"/>
    </source>
</evidence>
<evidence type="ECO:0000313" key="3">
    <source>
        <dbReference type="Proteomes" id="UP000053477"/>
    </source>
</evidence>